<evidence type="ECO:0000256" key="1">
    <source>
        <dbReference type="ARBA" id="ARBA00009249"/>
    </source>
</evidence>
<dbReference type="Proteomes" id="UP000183982">
    <property type="component" value="Unassembled WGS sequence"/>
</dbReference>
<dbReference type="Pfam" id="PF01597">
    <property type="entry name" value="GCV_H"/>
    <property type="match status" value="1"/>
</dbReference>
<dbReference type="InterPro" id="IPR003016">
    <property type="entry name" value="2-oxoA_DH_lipoyl-BS"/>
</dbReference>
<comment type="similarity">
    <text evidence="1 3">Belongs to the GcvH family.</text>
</comment>
<name>A0A1M6GYX5_9RHOB</name>
<proteinExistence type="inferred from homology"/>
<dbReference type="InterPro" id="IPR033753">
    <property type="entry name" value="GCV_H/Fam206"/>
</dbReference>
<dbReference type="GO" id="GO:0005960">
    <property type="term" value="C:glycine cleavage complex"/>
    <property type="evidence" value="ECO:0007669"/>
    <property type="project" value="InterPro"/>
</dbReference>
<comment type="cofactor">
    <cofactor evidence="3">
        <name>(R)-lipoate</name>
        <dbReference type="ChEBI" id="CHEBI:83088"/>
    </cofactor>
    <text evidence="3">Binds 1 lipoyl cofactor covalently.</text>
</comment>
<dbReference type="PROSITE" id="PS50968">
    <property type="entry name" value="BIOTINYL_LIPOYL"/>
    <property type="match status" value="1"/>
</dbReference>
<dbReference type="HAMAP" id="MF_00272">
    <property type="entry name" value="GcvH"/>
    <property type="match status" value="1"/>
</dbReference>
<dbReference type="AlphaFoldDB" id="A0A1M6GYX5"/>
<dbReference type="NCBIfam" id="TIGR00527">
    <property type="entry name" value="gcvH"/>
    <property type="match status" value="1"/>
</dbReference>
<dbReference type="PROSITE" id="PS00189">
    <property type="entry name" value="LIPOYL"/>
    <property type="match status" value="1"/>
</dbReference>
<organism evidence="6 7">
    <name type="scientific">Shimia gijangensis</name>
    <dbReference type="NCBI Taxonomy" id="1470563"/>
    <lineage>
        <taxon>Bacteria</taxon>
        <taxon>Pseudomonadati</taxon>
        <taxon>Pseudomonadota</taxon>
        <taxon>Alphaproteobacteria</taxon>
        <taxon>Rhodobacterales</taxon>
        <taxon>Roseobacteraceae</taxon>
    </lineage>
</organism>
<reference evidence="7" key="1">
    <citation type="submission" date="2016-11" db="EMBL/GenBank/DDBJ databases">
        <authorList>
            <person name="Varghese N."/>
            <person name="Submissions S."/>
        </authorList>
    </citation>
    <scope>NUCLEOTIDE SEQUENCE [LARGE SCALE GENOMIC DNA]</scope>
    <source>
        <strain evidence="7">DSM 100564</strain>
    </source>
</reference>
<dbReference type="STRING" id="1470563.SAMN05444000_105169"/>
<protein>
    <recommendedName>
        <fullName evidence="3">Glycine cleavage system H protein</fullName>
    </recommendedName>
</protein>
<dbReference type="Gene3D" id="2.40.50.100">
    <property type="match status" value="1"/>
</dbReference>
<keyword evidence="7" id="KW-1185">Reference proteome</keyword>
<evidence type="ECO:0000256" key="2">
    <source>
        <dbReference type="ARBA" id="ARBA00022823"/>
    </source>
</evidence>
<accession>A0A1M6GYX5</accession>
<evidence type="ECO:0000259" key="5">
    <source>
        <dbReference type="PROSITE" id="PS50968"/>
    </source>
</evidence>
<dbReference type="NCBIfam" id="NF002270">
    <property type="entry name" value="PRK01202.1"/>
    <property type="match status" value="1"/>
</dbReference>
<dbReference type="PANTHER" id="PTHR11715:SF3">
    <property type="entry name" value="GLYCINE CLEAVAGE SYSTEM H PROTEIN-RELATED"/>
    <property type="match status" value="1"/>
</dbReference>
<comment type="subunit">
    <text evidence="3">The glycine cleavage system is composed of four proteins: P, T, L and H.</text>
</comment>
<dbReference type="InterPro" id="IPR011053">
    <property type="entry name" value="Single_hybrid_motif"/>
</dbReference>
<gene>
    <name evidence="3" type="primary">gcvH</name>
    <name evidence="6" type="ORF">SAMN05444000_105169</name>
</gene>
<dbReference type="CDD" id="cd06848">
    <property type="entry name" value="GCS_H"/>
    <property type="match status" value="1"/>
</dbReference>
<dbReference type="EMBL" id="FQZQ01000005">
    <property type="protein sequence ID" value="SHJ15168.1"/>
    <property type="molecule type" value="Genomic_DNA"/>
</dbReference>
<evidence type="ECO:0000313" key="7">
    <source>
        <dbReference type="Proteomes" id="UP000183982"/>
    </source>
</evidence>
<dbReference type="InterPro" id="IPR017453">
    <property type="entry name" value="GCV_H_sub"/>
</dbReference>
<dbReference type="RefSeq" id="WP_073250834.1">
    <property type="nucleotide sequence ID" value="NZ_FQZQ01000005.1"/>
</dbReference>
<keyword evidence="2 3" id="KW-0450">Lipoyl</keyword>
<evidence type="ECO:0000256" key="3">
    <source>
        <dbReference type="HAMAP-Rule" id="MF_00272"/>
    </source>
</evidence>
<dbReference type="InterPro" id="IPR000089">
    <property type="entry name" value="Biotin_lipoyl"/>
</dbReference>
<feature type="domain" description="Lipoyl-binding" evidence="5">
    <location>
        <begin position="16"/>
        <end position="98"/>
    </location>
</feature>
<sequence length="119" mass="13157">MKFTEEHEWLRVEDDLVVVGITAHASEQLGDVVFIELPEAGTEVTKDEEVCVIESVKAASDILAPIDGEIVEVNEPLVEDPGKVNEDPTGDAWFFKIKAADPSQMDDYMDEAAYNKFIG</sequence>
<dbReference type="GO" id="GO:0009249">
    <property type="term" value="P:protein lipoylation"/>
    <property type="evidence" value="ECO:0007669"/>
    <property type="project" value="TreeGrafter"/>
</dbReference>
<dbReference type="GO" id="GO:0005829">
    <property type="term" value="C:cytosol"/>
    <property type="evidence" value="ECO:0007669"/>
    <property type="project" value="TreeGrafter"/>
</dbReference>
<evidence type="ECO:0000256" key="4">
    <source>
        <dbReference type="PIRSR" id="PIRSR617453-50"/>
    </source>
</evidence>
<dbReference type="SUPFAM" id="SSF51230">
    <property type="entry name" value="Single hybrid motif"/>
    <property type="match status" value="1"/>
</dbReference>
<evidence type="ECO:0000313" key="6">
    <source>
        <dbReference type="EMBL" id="SHJ15168.1"/>
    </source>
</evidence>
<dbReference type="InterPro" id="IPR002930">
    <property type="entry name" value="GCV_H"/>
</dbReference>
<comment type="function">
    <text evidence="3">The glycine cleavage system catalyzes the degradation of glycine. The H protein shuttles the methylamine group of glycine from the P protein to the T protein.</text>
</comment>
<feature type="modified residue" description="N6-lipoyllysine" evidence="3 4">
    <location>
        <position position="57"/>
    </location>
</feature>
<dbReference type="GO" id="GO:0019464">
    <property type="term" value="P:glycine decarboxylation via glycine cleavage system"/>
    <property type="evidence" value="ECO:0007669"/>
    <property type="project" value="UniProtKB-UniRule"/>
</dbReference>
<dbReference type="PANTHER" id="PTHR11715">
    <property type="entry name" value="GLYCINE CLEAVAGE SYSTEM H PROTEIN"/>
    <property type="match status" value="1"/>
</dbReference>
<dbReference type="OrthoDB" id="9796712at2"/>